<evidence type="ECO:0000313" key="5">
    <source>
        <dbReference type="Proteomes" id="UP000483802"/>
    </source>
</evidence>
<accession>A0A6L6X1A9</accession>
<name>A0A6L6X1A9_9ACTN</name>
<dbReference type="AlphaFoldDB" id="A0A6L6X1A9"/>
<protein>
    <submittedName>
        <fullName evidence="4">DUF4232 domain-containing protein</fullName>
    </submittedName>
</protein>
<organism evidence="4 5">
    <name type="scientific">Streptomyces typhae</name>
    <dbReference type="NCBI Taxonomy" id="2681492"/>
    <lineage>
        <taxon>Bacteria</taxon>
        <taxon>Bacillati</taxon>
        <taxon>Actinomycetota</taxon>
        <taxon>Actinomycetes</taxon>
        <taxon>Kitasatosporales</taxon>
        <taxon>Streptomycetaceae</taxon>
        <taxon>Streptomyces</taxon>
    </lineage>
</organism>
<reference evidence="4 5" key="1">
    <citation type="submission" date="2019-11" db="EMBL/GenBank/DDBJ databases">
        <title>Streptomyces typhae sp. nov., a novel endophytic actinomycete isolated from the root of cattail pollen (Typha angustifolia L.).</title>
        <authorList>
            <person name="Peng C."/>
        </authorList>
    </citation>
    <scope>NUCLEOTIDE SEQUENCE [LARGE SCALE GENOMIC DNA]</scope>
    <source>
        <strain evidence="5">p1417</strain>
    </source>
</reference>
<feature type="signal peptide" evidence="2">
    <location>
        <begin position="1"/>
        <end position="31"/>
    </location>
</feature>
<dbReference type="EMBL" id="WPNZ01000013">
    <property type="protein sequence ID" value="MVO87595.1"/>
    <property type="molecule type" value="Genomic_DNA"/>
</dbReference>
<feature type="compositionally biased region" description="Low complexity" evidence="1">
    <location>
        <begin position="48"/>
        <end position="67"/>
    </location>
</feature>
<evidence type="ECO:0000256" key="1">
    <source>
        <dbReference type="SAM" id="MobiDB-lite"/>
    </source>
</evidence>
<dbReference type="Pfam" id="PF14016">
    <property type="entry name" value="DUF4232"/>
    <property type="match status" value="1"/>
</dbReference>
<proteinExistence type="predicted"/>
<dbReference type="InterPro" id="IPR025326">
    <property type="entry name" value="DUF4232"/>
</dbReference>
<evidence type="ECO:0000313" key="4">
    <source>
        <dbReference type="EMBL" id="MVO87595.1"/>
    </source>
</evidence>
<comment type="caution">
    <text evidence="4">The sequence shown here is derived from an EMBL/GenBank/DDBJ whole genome shotgun (WGS) entry which is preliminary data.</text>
</comment>
<dbReference type="PROSITE" id="PS51257">
    <property type="entry name" value="PROKAR_LIPOPROTEIN"/>
    <property type="match status" value="1"/>
</dbReference>
<dbReference type="Proteomes" id="UP000483802">
    <property type="component" value="Unassembled WGS sequence"/>
</dbReference>
<keyword evidence="5" id="KW-1185">Reference proteome</keyword>
<feature type="chain" id="PRO_5038667054" evidence="2">
    <location>
        <begin position="32"/>
        <end position="254"/>
    </location>
</feature>
<dbReference type="RefSeq" id="WP_157167208.1">
    <property type="nucleotide sequence ID" value="NZ_WPNZ01000013.1"/>
</dbReference>
<keyword evidence="2" id="KW-0732">Signal</keyword>
<gene>
    <name evidence="4" type="ORF">GPA10_23260</name>
</gene>
<evidence type="ECO:0000256" key="2">
    <source>
        <dbReference type="SAM" id="SignalP"/>
    </source>
</evidence>
<feature type="region of interest" description="Disordered" evidence="1">
    <location>
        <begin position="30"/>
        <end position="122"/>
    </location>
</feature>
<evidence type="ECO:0000259" key="3">
    <source>
        <dbReference type="Pfam" id="PF14016"/>
    </source>
</evidence>
<sequence length="254" mass="25650">MMSERSRISRGSRPRPLLVALAATSALLLGACGGGDSDEGKSPPTPAPADAASTAGDPDADPASSPGTPDPADTPPVQSTPPAKSTAPTGEPTAPPASDQAPGRASTPASDPAQRSAATPRCTADHLALSLGRGDAGAGNRYVPLVFTNTGTTACALRGYPGVSMLDASGERIGHPAKRSGSALPPVELAPGRHAYAALHTVARGLTDKPCWPRAQRVNVYPPGSKQYLRAPARSFEVCGNTFDVSAVAPGKHP</sequence>
<feature type="domain" description="DUF4232" evidence="3">
    <location>
        <begin position="122"/>
        <end position="248"/>
    </location>
</feature>